<name>A0A915EKS3_9BILA</name>
<keyword evidence="1" id="KW-0812">Transmembrane</keyword>
<dbReference type="AlphaFoldDB" id="A0A915EKS3"/>
<accession>A0A915EKS3</accession>
<reference evidence="3" key="1">
    <citation type="submission" date="2022-11" db="UniProtKB">
        <authorList>
            <consortium name="WormBaseParasite"/>
        </authorList>
    </citation>
    <scope>IDENTIFICATION</scope>
</reference>
<proteinExistence type="predicted"/>
<dbReference type="WBParaSite" id="jg6939">
    <property type="protein sequence ID" value="jg6939"/>
    <property type="gene ID" value="jg6939"/>
</dbReference>
<keyword evidence="1" id="KW-0472">Membrane</keyword>
<sequence length="87" mass="9731">MVAIHHFPSFRIDVSLAIAVVVAGFFLITKTSLCQNGSYLCGICIHNCANCSNLNSRERNFKSCARVLGNQEISHHSAFTRARNWFD</sequence>
<feature type="transmembrane region" description="Helical" evidence="1">
    <location>
        <begin position="12"/>
        <end position="29"/>
    </location>
</feature>
<dbReference type="Proteomes" id="UP000887574">
    <property type="component" value="Unplaced"/>
</dbReference>
<keyword evidence="1" id="KW-1133">Transmembrane helix</keyword>
<keyword evidence="2" id="KW-1185">Reference proteome</keyword>
<protein>
    <submittedName>
        <fullName evidence="3">Secreted protein</fullName>
    </submittedName>
</protein>
<evidence type="ECO:0000313" key="3">
    <source>
        <dbReference type="WBParaSite" id="jg6939"/>
    </source>
</evidence>
<organism evidence="2 3">
    <name type="scientific">Ditylenchus dipsaci</name>
    <dbReference type="NCBI Taxonomy" id="166011"/>
    <lineage>
        <taxon>Eukaryota</taxon>
        <taxon>Metazoa</taxon>
        <taxon>Ecdysozoa</taxon>
        <taxon>Nematoda</taxon>
        <taxon>Chromadorea</taxon>
        <taxon>Rhabditida</taxon>
        <taxon>Tylenchina</taxon>
        <taxon>Tylenchomorpha</taxon>
        <taxon>Sphaerularioidea</taxon>
        <taxon>Anguinidae</taxon>
        <taxon>Anguininae</taxon>
        <taxon>Ditylenchus</taxon>
    </lineage>
</organism>
<evidence type="ECO:0000256" key="1">
    <source>
        <dbReference type="SAM" id="Phobius"/>
    </source>
</evidence>
<evidence type="ECO:0000313" key="2">
    <source>
        <dbReference type="Proteomes" id="UP000887574"/>
    </source>
</evidence>